<dbReference type="EMBL" id="CABCSJ010000008">
    <property type="protein sequence ID" value="VST73952.1"/>
    <property type="molecule type" value="Genomic_DNA"/>
</dbReference>
<name>A0AAQ2W053_STREE</name>
<organism evidence="1 2">
    <name type="scientific">Streptococcus pneumoniae</name>
    <dbReference type="NCBI Taxonomy" id="1313"/>
    <lineage>
        <taxon>Bacteria</taxon>
        <taxon>Bacillati</taxon>
        <taxon>Bacillota</taxon>
        <taxon>Bacilli</taxon>
        <taxon>Lactobacillales</taxon>
        <taxon>Streptococcaceae</taxon>
        <taxon>Streptococcus</taxon>
    </lineage>
</organism>
<dbReference type="AlphaFoldDB" id="A0AAQ2W053"/>
<dbReference type="RefSeq" id="WP_050240769.1">
    <property type="nucleotide sequence ID" value="NZ_CGXJ01000003.1"/>
</dbReference>
<protein>
    <submittedName>
        <fullName evidence="1">Uncharacterized protein</fullName>
    </submittedName>
</protein>
<sequence>MTKFVKIQSCYRGNTEDELINIDDISRICLGPNILFLRTPYNLGEHDIFITQNSVDKLLKVLDIIGEVE</sequence>
<comment type="caution">
    <text evidence="1">The sequence shown here is derived from an EMBL/GenBank/DDBJ whole genome shotgun (WGS) entry which is preliminary data.</text>
</comment>
<proteinExistence type="predicted"/>
<evidence type="ECO:0000313" key="2">
    <source>
        <dbReference type="Proteomes" id="UP000405447"/>
    </source>
</evidence>
<gene>
    <name evidence="1" type="ORF">SAMEA3389245_01847</name>
</gene>
<dbReference type="Proteomes" id="UP000405447">
    <property type="component" value="Unassembled WGS sequence"/>
</dbReference>
<evidence type="ECO:0000313" key="1">
    <source>
        <dbReference type="EMBL" id="VST73952.1"/>
    </source>
</evidence>
<reference evidence="1 2" key="1">
    <citation type="submission" date="2019-04" db="EMBL/GenBank/DDBJ databases">
        <authorList>
            <consortium name="Pathogen Informatics"/>
        </authorList>
    </citation>
    <scope>NUCLEOTIDE SEQUENCE [LARGE SCALE GENOMIC DNA]</scope>
    <source>
        <strain evidence="1 2">GPSC535</strain>
    </source>
</reference>
<accession>A0AAQ2W053</accession>